<dbReference type="SUPFAM" id="SSF88946">
    <property type="entry name" value="Sigma2 domain of RNA polymerase sigma factors"/>
    <property type="match status" value="1"/>
</dbReference>
<dbReference type="InterPro" id="IPR014284">
    <property type="entry name" value="RNA_pol_sigma-70_dom"/>
</dbReference>
<dbReference type="SUPFAM" id="SSF88659">
    <property type="entry name" value="Sigma3 and sigma4 domains of RNA polymerase sigma factors"/>
    <property type="match status" value="1"/>
</dbReference>
<feature type="domain" description="RNA polymerase sigma factor 70 region 4 type 2" evidence="6">
    <location>
        <begin position="118"/>
        <end position="164"/>
    </location>
</feature>
<gene>
    <name evidence="7" type="ORF">HU751_02740</name>
</gene>
<reference evidence="7" key="1">
    <citation type="journal article" date="2020" name="Microorganisms">
        <title>Reliable Identification of Environmental Pseudomonas Isolates Using the rpoD Gene.</title>
        <authorList>
            <consortium name="The Broad Institute Genome Sequencing Platform"/>
            <person name="Girard L."/>
            <person name="Lood C."/>
            <person name="Rokni-Zadeh H."/>
            <person name="van Noort V."/>
            <person name="Lavigne R."/>
            <person name="De Mot R."/>
        </authorList>
    </citation>
    <scope>NUCLEOTIDE SEQUENCE</scope>
    <source>
        <strain evidence="7">BW13M1</strain>
    </source>
</reference>
<evidence type="ECO:0000256" key="4">
    <source>
        <dbReference type="ARBA" id="ARBA00023163"/>
    </source>
</evidence>
<dbReference type="InterPro" id="IPR013249">
    <property type="entry name" value="RNA_pol_sigma70_r4_t2"/>
</dbReference>
<keyword evidence="3" id="KW-0731">Sigma factor</keyword>
<dbReference type="Pfam" id="PF08281">
    <property type="entry name" value="Sigma70_r4_2"/>
    <property type="match status" value="1"/>
</dbReference>
<dbReference type="InterPro" id="IPR036388">
    <property type="entry name" value="WH-like_DNA-bd_sf"/>
</dbReference>
<feature type="domain" description="RNA polymerase sigma-70 region 2" evidence="5">
    <location>
        <begin position="23"/>
        <end position="85"/>
    </location>
</feature>
<dbReference type="InterPro" id="IPR039425">
    <property type="entry name" value="RNA_pol_sigma-70-like"/>
</dbReference>
<dbReference type="GO" id="GO:0016987">
    <property type="term" value="F:sigma factor activity"/>
    <property type="evidence" value="ECO:0007669"/>
    <property type="project" value="UniProtKB-KW"/>
</dbReference>
<protein>
    <submittedName>
        <fullName evidence="7">Sigma-70 family RNA polymerase sigma factor</fullName>
    </submittedName>
</protein>
<comment type="similarity">
    <text evidence="1">Belongs to the sigma-70 factor family. ECF subfamily.</text>
</comment>
<keyword evidence="2" id="KW-0805">Transcription regulation</keyword>
<dbReference type="Gene3D" id="1.10.10.10">
    <property type="entry name" value="Winged helix-like DNA-binding domain superfamily/Winged helix DNA-binding domain"/>
    <property type="match status" value="1"/>
</dbReference>
<evidence type="ECO:0000256" key="3">
    <source>
        <dbReference type="ARBA" id="ARBA00023082"/>
    </source>
</evidence>
<dbReference type="Pfam" id="PF04542">
    <property type="entry name" value="Sigma70_r2"/>
    <property type="match status" value="1"/>
</dbReference>
<dbReference type="EMBL" id="JABWRJ010000002">
    <property type="protein sequence ID" value="MBC3444673.1"/>
    <property type="molecule type" value="Genomic_DNA"/>
</dbReference>
<dbReference type="AlphaFoldDB" id="A0A923G5T0"/>
<dbReference type="GO" id="GO:0006352">
    <property type="term" value="P:DNA-templated transcription initiation"/>
    <property type="evidence" value="ECO:0007669"/>
    <property type="project" value="InterPro"/>
</dbReference>
<evidence type="ECO:0000256" key="2">
    <source>
        <dbReference type="ARBA" id="ARBA00023015"/>
    </source>
</evidence>
<evidence type="ECO:0000259" key="6">
    <source>
        <dbReference type="Pfam" id="PF08281"/>
    </source>
</evidence>
<sequence>MTSLSSVWHAQPALKAAVEDLLAHYSDLRRYLCGRLRNPDDAADIAQSSFAQAYAHALNAPVINARALLFQAARNLCIDQYRRRSTELAALEDWLARADWLSPSVEEIMIAREQLQHLIARIERMPRLRREVFVRVRLHGHSHREVCEALALSAKSVELHIARAVFDLSELRLASRHD</sequence>
<dbReference type="InterPro" id="IPR013325">
    <property type="entry name" value="RNA_pol_sigma_r2"/>
</dbReference>
<evidence type="ECO:0000313" key="7">
    <source>
        <dbReference type="EMBL" id="MBC3444673.1"/>
    </source>
</evidence>
<evidence type="ECO:0000256" key="1">
    <source>
        <dbReference type="ARBA" id="ARBA00010641"/>
    </source>
</evidence>
<dbReference type="Gene3D" id="1.10.1740.10">
    <property type="match status" value="1"/>
</dbReference>
<dbReference type="InterPro" id="IPR013324">
    <property type="entry name" value="RNA_pol_sigma_r3/r4-like"/>
</dbReference>
<comment type="caution">
    <text evidence="7">The sequence shown here is derived from an EMBL/GenBank/DDBJ whole genome shotgun (WGS) entry which is preliminary data.</text>
</comment>
<dbReference type="PANTHER" id="PTHR43133:SF63">
    <property type="entry name" value="RNA POLYMERASE SIGMA FACTOR FECI-RELATED"/>
    <property type="match status" value="1"/>
</dbReference>
<organism evidence="7">
    <name type="scientific">Pseudomonas peradeniyensis</name>
    <dbReference type="NCBI Taxonomy" id="2745488"/>
    <lineage>
        <taxon>Bacteria</taxon>
        <taxon>Pseudomonadati</taxon>
        <taxon>Pseudomonadota</taxon>
        <taxon>Gammaproteobacteria</taxon>
        <taxon>Pseudomonadales</taxon>
        <taxon>Pseudomonadaceae</taxon>
        <taxon>Pseudomonas</taxon>
    </lineage>
</organism>
<dbReference type="InterPro" id="IPR007627">
    <property type="entry name" value="RNA_pol_sigma70_r2"/>
</dbReference>
<evidence type="ECO:0000259" key="5">
    <source>
        <dbReference type="Pfam" id="PF04542"/>
    </source>
</evidence>
<reference evidence="7" key="2">
    <citation type="submission" date="2020-07" db="EMBL/GenBank/DDBJ databases">
        <authorList>
            <person name="Lood C."/>
            <person name="Girard L."/>
        </authorList>
    </citation>
    <scope>NUCLEOTIDE SEQUENCE</scope>
    <source>
        <strain evidence="7">BW13M1</strain>
    </source>
</reference>
<dbReference type="RefSeq" id="WP_186732016.1">
    <property type="nucleotide sequence ID" value="NZ_JABWRJ020000002.1"/>
</dbReference>
<dbReference type="PANTHER" id="PTHR43133">
    <property type="entry name" value="RNA POLYMERASE ECF-TYPE SIGMA FACTO"/>
    <property type="match status" value="1"/>
</dbReference>
<proteinExistence type="inferred from homology"/>
<accession>A0A923G5T0</accession>
<keyword evidence="4" id="KW-0804">Transcription</keyword>
<name>A0A923G5T0_9PSED</name>
<dbReference type="GO" id="GO:0003677">
    <property type="term" value="F:DNA binding"/>
    <property type="evidence" value="ECO:0007669"/>
    <property type="project" value="InterPro"/>
</dbReference>
<dbReference type="NCBIfam" id="TIGR02937">
    <property type="entry name" value="sigma70-ECF"/>
    <property type="match status" value="1"/>
</dbReference>